<organism evidence="13 14">
    <name type="scientific">Candidatus Thiodictyon syntrophicum</name>
    <dbReference type="NCBI Taxonomy" id="1166950"/>
    <lineage>
        <taxon>Bacteria</taxon>
        <taxon>Pseudomonadati</taxon>
        <taxon>Pseudomonadota</taxon>
        <taxon>Gammaproteobacteria</taxon>
        <taxon>Chromatiales</taxon>
        <taxon>Chromatiaceae</taxon>
        <taxon>Thiodictyon</taxon>
    </lineage>
</organism>
<evidence type="ECO:0008006" key="15">
    <source>
        <dbReference type="Google" id="ProtNLM"/>
    </source>
</evidence>
<dbReference type="KEGG" id="tsy:THSYN_19295"/>
<keyword evidence="5 9" id="KW-1133">Transmembrane helix</keyword>
<evidence type="ECO:0000256" key="6">
    <source>
        <dbReference type="ARBA" id="ARBA00023136"/>
    </source>
</evidence>
<evidence type="ECO:0000259" key="11">
    <source>
        <dbReference type="Pfam" id="PF21082"/>
    </source>
</evidence>
<evidence type="ECO:0000256" key="7">
    <source>
        <dbReference type="SAM" id="Coils"/>
    </source>
</evidence>
<dbReference type="OrthoDB" id="9799209at2"/>
<feature type="domain" description="Mechanosensitive ion channel transmembrane helices 2/3" evidence="12">
    <location>
        <begin position="828"/>
        <end position="868"/>
    </location>
</feature>
<feature type="transmembrane region" description="Helical" evidence="9">
    <location>
        <begin position="580"/>
        <end position="600"/>
    </location>
</feature>
<dbReference type="GO" id="GO:0005886">
    <property type="term" value="C:plasma membrane"/>
    <property type="evidence" value="ECO:0007669"/>
    <property type="project" value="UniProtKB-SubCell"/>
</dbReference>
<proteinExistence type="inferred from homology"/>
<keyword evidence="4 9" id="KW-0812">Transmembrane</keyword>
<dbReference type="InterPro" id="IPR011066">
    <property type="entry name" value="MscS_channel_C_sf"/>
</dbReference>
<evidence type="ECO:0000256" key="4">
    <source>
        <dbReference type="ARBA" id="ARBA00022692"/>
    </source>
</evidence>
<evidence type="ECO:0000256" key="8">
    <source>
        <dbReference type="SAM" id="MobiDB-lite"/>
    </source>
</evidence>
<comment type="subcellular location">
    <subcellularLocation>
        <location evidence="1">Cell membrane</location>
        <topology evidence="1">Multi-pass membrane protein</topology>
    </subcellularLocation>
</comment>
<evidence type="ECO:0000256" key="2">
    <source>
        <dbReference type="ARBA" id="ARBA00008017"/>
    </source>
</evidence>
<keyword evidence="14" id="KW-1185">Reference proteome</keyword>
<feature type="transmembrane region" description="Helical" evidence="9">
    <location>
        <begin position="473"/>
        <end position="490"/>
    </location>
</feature>
<feature type="transmembrane region" description="Helical" evidence="9">
    <location>
        <begin position="620"/>
        <end position="641"/>
    </location>
</feature>
<evidence type="ECO:0000313" key="13">
    <source>
        <dbReference type="EMBL" id="AUB82874.1"/>
    </source>
</evidence>
<gene>
    <name evidence="13" type="ORF">THSYN_19295</name>
</gene>
<dbReference type="Gene3D" id="1.10.287.1260">
    <property type="match status" value="1"/>
</dbReference>
<evidence type="ECO:0000256" key="9">
    <source>
        <dbReference type="SAM" id="Phobius"/>
    </source>
</evidence>
<evidence type="ECO:0000256" key="1">
    <source>
        <dbReference type="ARBA" id="ARBA00004651"/>
    </source>
</evidence>
<feature type="transmembrane region" description="Helical" evidence="9">
    <location>
        <begin position="653"/>
        <end position="674"/>
    </location>
</feature>
<dbReference type="RefSeq" id="WP_100920579.1">
    <property type="nucleotide sequence ID" value="NZ_CP020370.1"/>
</dbReference>
<evidence type="ECO:0000256" key="3">
    <source>
        <dbReference type="ARBA" id="ARBA00022475"/>
    </source>
</evidence>
<dbReference type="EMBL" id="CP020370">
    <property type="protein sequence ID" value="AUB82874.1"/>
    <property type="molecule type" value="Genomic_DNA"/>
</dbReference>
<keyword evidence="3" id="KW-1003">Cell membrane</keyword>
<dbReference type="InterPro" id="IPR049142">
    <property type="entry name" value="MS_channel_1st"/>
</dbReference>
<dbReference type="InterPro" id="IPR049278">
    <property type="entry name" value="MS_channel_C"/>
</dbReference>
<feature type="domain" description="Mechanosensitive ion channel MscS C-terminal" evidence="11">
    <location>
        <begin position="946"/>
        <end position="1000"/>
    </location>
</feature>
<evidence type="ECO:0000259" key="12">
    <source>
        <dbReference type="Pfam" id="PF21088"/>
    </source>
</evidence>
<sequence>MTSRPPVSEGVRGGPAAPIRRPLGFRQAAWFVLVFWVLVGGLILTGMARAGAGPAESASPLAVGGESEDLGAPAPARESAGEIIDLRAIRSELADQGEMLAEMQADLAPLEQDVARLRERLAAEELSLAGEQIDAAALRRARAELDSSRSRVSVVGGRIEQYRLAERHLRDRIARIEDQRRLVSDTAEELRLEMAHQLLGRQVELTRRLAAAFADLQVNLAERERLLEQRLRLLQHRVQIGAIDDAAAFVADERVPMLESVIADLLRRVTRLRAQLAATGGATAADRQQREVLALQADEAVARAFLRQNDLELVLAQNRLDGLAALREDPLIPVRLLQEALIKLDEVNDIADKVAAELTATVKALEAQRALFRTTGARDDPRLELIDSLEVLGRFQQRDLTALHARLQTERQAYARLIGERSARSLLERQSLPLSGADWRRVAATAWQLPHLTAAAVRDLSEVTAGRARAASAGQWVAAALGSLLLVLALRPARRALRADPGDSLALTRAALARVLPALLPAAVWLVAGLALAMPPAMRLPVVLVLLLWPLQMFVLDLSRRAVAARIEADPGNAEALRRFLHRLRLGVIPAVLVTALYLLSRALPVAPILADLLDRLAMLGLLSLALPAFAARPLLVGVLGAVTPKARRRAAVVARVAQALPVYLVVTALVGLAGYTSLAWAMLDYFGWAAAVGLGLLVVLGILSDLKGRLDAGIATRNGPRESLWRTHFLAPGYRAAQLIAGVAAVWMLLKLWGWNAESPAIRWIGGLLRTELVRIGAVSLSPADLVTVLLMVAAALWIAGWSQQVSYHLAYGRVRDLGLRRALATLTQYVVVVVGLLLALEAIGFDLTTLTIFAGALGVGIGFGLQNIVNNFVSGLLLLGERPLRVGDYVSIGTDEGRVTQIGIRSLTVRTSSRCEVIIPNSAVISGKFTNWTRSDAVLRQLHRIGIGFGDDVELAMRIIAQVLADEPLVLKQPAPAVYLADYGEWAIQIDITYYIDISGGDELGRGPRSSILLEIGRRFAAQGITMPFRRADLMVTLDQQSREALAGGGKAAASIPPG</sequence>
<feature type="region of interest" description="Disordered" evidence="8">
    <location>
        <begin position="55"/>
        <end position="77"/>
    </location>
</feature>
<dbReference type="Pfam" id="PF00924">
    <property type="entry name" value="MS_channel_2nd"/>
    <property type="match status" value="1"/>
</dbReference>
<keyword evidence="6 9" id="KW-0472">Membrane</keyword>
<dbReference type="InterPro" id="IPR052702">
    <property type="entry name" value="MscS-like_channel"/>
</dbReference>
<accession>A0A2K8UBC3</accession>
<dbReference type="Proteomes" id="UP000232638">
    <property type="component" value="Chromosome"/>
</dbReference>
<dbReference type="AlphaFoldDB" id="A0A2K8UBC3"/>
<feature type="coiled-coil region" evidence="7">
    <location>
        <begin position="159"/>
        <end position="193"/>
    </location>
</feature>
<dbReference type="Gene3D" id="3.30.70.100">
    <property type="match status" value="1"/>
</dbReference>
<protein>
    <recommendedName>
        <fullName evidence="15">Mechanosensitive ion channel protein MscS</fullName>
    </recommendedName>
</protein>
<feature type="transmembrane region" description="Helical" evidence="9">
    <location>
        <begin position="824"/>
        <end position="842"/>
    </location>
</feature>
<dbReference type="SUPFAM" id="SSF82861">
    <property type="entry name" value="Mechanosensitive channel protein MscS (YggB), transmembrane region"/>
    <property type="match status" value="1"/>
</dbReference>
<feature type="domain" description="Mechanosensitive ion channel MscS" evidence="10">
    <location>
        <begin position="869"/>
        <end position="936"/>
    </location>
</feature>
<evidence type="ECO:0000256" key="5">
    <source>
        <dbReference type="ARBA" id="ARBA00022989"/>
    </source>
</evidence>
<reference evidence="13 14" key="1">
    <citation type="submission" date="2017-03" db="EMBL/GenBank/DDBJ databases">
        <title>Complete genome sequence of Candidatus 'Thiodictyon syntrophicum' sp. nov. strain Cad16T, a photolithoautotroph purple sulfur bacterium isolated from an alpine meromictic lake.</title>
        <authorList>
            <person name="Luedin S.M."/>
            <person name="Pothier J.F."/>
            <person name="Danza F."/>
            <person name="Storelli N."/>
            <person name="Wittwer M."/>
            <person name="Tonolla M."/>
        </authorList>
    </citation>
    <scope>NUCLEOTIDE SEQUENCE [LARGE SCALE GENOMIC DNA]</scope>
    <source>
        <strain evidence="13 14">Cad16T</strain>
    </source>
</reference>
<dbReference type="PANTHER" id="PTHR30347:SF1">
    <property type="entry name" value="MECHANOSENSITIVE CHANNEL MSCK"/>
    <property type="match status" value="1"/>
</dbReference>
<feature type="transmembrane region" description="Helical" evidence="9">
    <location>
        <begin position="28"/>
        <end position="48"/>
    </location>
</feature>
<dbReference type="PANTHER" id="PTHR30347">
    <property type="entry name" value="POTASSIUM CHANNEL RELATED"/>
    <property type="match status" value="1"/>
</dbReference>
<dbReference type="InterPro" id="IPR006685">
    <property type="entry name" value="MscS_channel_2nd"/>
</dbReference>
<dbReference type="GO" id="GO:0008381">
    <property type="term" value="F:mechanosensitive monoatomic ion channel activity"/>
    <property type="evidence" value="ECO:0007669"/>
    <property type="project" value="UniProtKB-ARBA"/>
</dbReference>
<dbReference type="Gene3D" id="2.30.30.60">
    <property type="match status" value="1"/>
</dbReference>
<name>A0A2K8UBC3_9GAMM</name>
<dbReference type="Pfam" id="PF21082">
    <property type="entry name" value="MS_channel_3rd"/>
    <property type="match status" value="1"/>
</dbReference>
<feature type="transmembrane region" description="Helical" evidence="9">
    <location>
        <begin position="854"/>
        <end position="881"/>
    </location>
</feature>
<feature type="transmembrane region" description="Helical" evidence="9">
    <location>
        <begin position="511"/>
        <end position="534"/>
    </location>
</feature>
<dbReference type="InterPro" id="IPR011014">
    <property type="entry name" value="MscS_channel_TM-2"/>
</dbReference>
<dbReference type="SUPFAM" id="SSF50182">
    <property type="entry name" value="Sm-like ribonucleoproteins"/>
    <property type="match status" value="1"/>
</dbReference>
<dbReference type="InterPro" id="IPR023408">
    <property type="entry name" value="MscS_beta-dom_sf"/>
</dbReference>
<feature type="transmembrane region" description="Helical" evidence="9">
    <location>
        <begin position="686"/>
        <end position="704"/>
    </location>
</feature>
<keyword evidence="7" id="KW-0175">Coiled coil</keyword>
<dbReference type="SUPFAM" id="SSF82689">
    <property type="entry name" value="Mechanosensitive channel protein MscS (YggB), C-terminal domain"/>
    <property type="match status" value="1"/>
</dbReference>
<dbReference type="Pfam" id="PF21088">
    <property type="entry name" value="MS_channel_1st"/>
    <property type="match status" value="1"/>
</dbReference>
<evidence type="ECO:0000313" key="14">
    <source>
        <dbReference type="Proteomes" id="UP000232638"/>
    </source>
</evidence>
<evidence type="ECO:0000259" key="10">
    <source>
        <dbReference type="Pfam" id="PF00924"/>
    </source>
</evidence>
<feature type="transmembrane region" description="Helical" evidence="9">
    <location>
        <begin position="777"/>
        <end position="803"/>
    </location>
</feature>
<dbReference type="InterPro" id="IPR010920">
    <property type="entry name" value="LSM_dom_sf"/>
</dbReference>
<comment type="similarity">
    <text evidence="2">Belongs to the MscS (TC 1.A.23) family.</text>
</comment>
<feature type="transmembrane region" description="Helical" evidence="9">
    <location>
        <begin position="540"/>
        <end position="559"/>
    </location>
</feature>